<dbReference type="EMBL" id="CP017558">
    <property type="protein sequence ID" value="AOW07918.1"/>
    <property type="molecule type" value="Genomic_DNA"/>
</dbReference>
<protein>
    <submittedName>
        <fullName evidence="3">Class II aldolase/adducin N-terminal</fullName>
    </submittedName>
</protein>
<gene>
    <name evidence="3" type="ORF">B0I71DRAFT_126817</name>
    <name evidence="2" type="ORF">YALI1_F38263g</name>
</gene>
<evidence type="ECO:0000313" key="5">
    <source>
        <dbReference type="Proteomes" id="UP000256601"/>
    </source>
</evidence>
<dbReference type="GO" id="GO:0005856">
    <property type="term" value="C:cytoskeleton"/>
    <property type="evidence" value="ECO:0007669"/>
    <property type="project" value="TreeGrafter"/>
</dbReference>
<dbReference type="Proteomes" id="UP000256601">
    <property type="component" value="Unassembled WGS sequence"/>
</dbReference>
<dbReference type="Proteomes" id="UP000182444">
    <property type="component" value="Chromosome 1F"/>
</dbReference>
<reference evidence="2 4" key="1">
    <citation type="journal article" date="2016" name="PLoS ONE">
        <title>Sequence Assembly of Yarrowia lipolytica Strain W29/CLIB89 Shows Transposable Element Diversity.</title>
        <authorList>
            <person name="Magnan C."/>
            <person name="Yu J."/>
            <person name="Chang I."/>
            <person name="Jahn E."/>
            <person name="Kanomata Y."/>
            <person name="Wu J."/>
            <person name="Zeller M."/>
            <person name="Oakes M."/>
            <person name="Baldi P."/>
            <person name="Sandmeyer S."/>
        </authorList>
    </citation>
    <scope>NUCLEOTIDE SEQUENCE [LARGE SCALE GENOMIC DNA]</scope>
    <source>
        <strain evidence="2">CLIB89</strain>
        <strain evidence="4">CLIB89(W29)</strain>
    </source>
</reference>
<dbReference type="VEuPathDB" id="FungiDB:YALI0_F30613g"/>
<dbReference type="GO" id="GO:0051015">
    <property type="term" value="F:actin filament binding"/>
    <property type="evidence" value="ECO:0007669"/>
    <property type="project" value="TreeGrafter"/>
</dbReference>
<dbReference type="PANTHER" id="PTHR10672:SF25">
    <property type="entry name" value="MEIOTICALLY UP-REGULATED GENE 14 PROTEIN"/>
    <property type="match status" value="1"/>
</dbReference>
<dbReference type="NCBIfam" id="NF004855">
    <property type="entry name" value="PRK06208.1"/>
    <property type="match status" value="1"/>
</dbReference>
<dbReference type="KEGG" id="yli:2907653"/>
<dbReference type="VEuPathDB" id="FungiDB:YALI1_F38263g"/>
<dbReference type="InterPro" id="IPR036409">
    <property type="entry name" value="Aldolase_II/adducin_N_sf"/>
</dbReference>
<dbReference type="GeneID" id="2907653"/>
<dbReference type="EMBL" id="KZ858949">
    <property type="protein sequence ID" value="RDW28873.1"/>
    <property type="molecule type" value="Genomic_DNA"/>
</dbReference>
<feature type="domain" description="Class II aldolase/adducin N-terminal" evidence="1">
    <location>
        <begin position="63"/>
        <end position="245"/>
    </location>
</feature>
<evidence type="ECO:0000313" key="2">
    <source>
        <dbReference type="EMBL" id="AOW07918.1"/>
    </source>
</evidence>
<proteinExistence type="predicted"/>
<dbReference type="InterPro" id="IPR051017">
    <property type="entry name" value="Aldolase-II_Adducin_sf"/>
</dbReference>
<name>A0A1H6PVU5_YARLL</name>
<dbReference type="PANTHER" id="PTHR10672">
    <property type="entry name" value="ADDUCIN"/>
    <property type="match status" value="1"/>
</dbReference>
<dbReference type="FunFam" id="3.40.225.10:FF:000009">
    <property type="entry name" value="Class II aldolase/adducin N-terminal"/>
    <property type="match status" value="1"/>
</dbReference>
<dbReference type="eggNOG" id="KOG3699">
    <property type="taxonomic scope" value="Eukaryota"/>
</dbReference>
<evidence type="ECO:0000313" key="3">
    <source>
        <dbReference type="EMBL" id="RDW28873.1"/>
    </source>
</evidence>
<dbReference type="AlphaFoldDB" id="A0A1H6PVU5"/>
<reference evidence="3 5" key="2">
    <citation type="submission" date="2018-07" db="EMBL/GenBank/DDBJ databases">
        <title>Draft Genome Assemblies for Five Robust Yarrowia lipolytica Strains Exhibiting High Lipid Production and Pentose Sugar Utilization and Sugar Alcohol Secretion from Undetoxified Lignocellulosic Biomass Hydrolysates.</title>
        <authorList>
            <consortium name="DOE Joint Genome Institute"/>
            <person name="Walker C."/>
            <person name="Ryu S."/>
            <person name="Na H."/>
            <person name="Zane M."/>
            <person name="LaButti K."/>
            <person name="Lipzen A."/>
            <person name="Haridas S."/>
            <person name="Barry K."/>
            <person name="Grigoriev I.V."/>
            <person name="Quarterman J."/>
            <person name="Slininger P."/>
            <person name="Dien B."/>
            <person name="Trinh C.T."/>
        </authorList>
    </citation>
    <scope>NUCLEOTIDE SEQUENCE [LARGE SCALE GENOMIC DNA]</scope>
    <source>
        <strain evidence="3 5">YB392</strain>
    </source>
</reference>
<dbReference type="Pfam" id="PF00596">
    <property type="entry name" value="Aldolase_II"/>
    <property type="match status" value="1"/>
</dbReference>
<dbReference type="InterPro" id="IPR001303">
    <property type="entry name" value="Aldolase_II/adducin_N"/>
</dbReference>
<sequence length="298" mass="33361">MQMYLVSISSSTCTTVQVFVLQLHNKMSPAEVVQPENKFAHGAPHPHQIPKIQGLEKRKWMLQHMAGAFRIMGRKGYTEGSAGHISIRDPIDPNTFWINPIGVHYSLMKPSHMVHVDEKGNILKDGNQAAVNTAGFLIHSAIHKARPDVDAACHTHSIHGKAYSAFGKELEMINQDVCTFYKAHSVYRAFGGVVLGDEEGHKIAEALGDNMAVILQNHGLLTVGRTVDEATYLFTLMERSCEAQMLANSAECKGFQKQFIHDEEAQFTFDSSCDMGTLYAEMQPDYEYELHCEDFRDM</sequence>
<dbReference type="Gene3D" id="3.40.225.10">
    <property type="entry name" value="Class II aldolase/adducin N-terminal domain"/>
    <property type="match status" value="1"/>
</dbReference>
<dbReference type="SUPFAM" id="SSF53639">
    <property type="entry name" value="AraD/HMP-PK domain-like"/>
    <property type="match status" value="1"/>
</dbReference>
<dbReference type="SMART" id="SM01007">
    <property type="entry name" value="Aldolase_II"/>
    <property type="match status" value="1"/>
</dbReference>
<dbReference type="OMA" id="NPWGLWW"/>
<accession>A0A1H6PVU5</accession>
<organism evidence="2 4">
    <name type="scientific">Yarrowia lipolytica</name>
    <name type="common">Candida lipolytica</name>
    <dbReference type="NCBI Taxonomy" id="4952"/>
    <lineage>
        <taxon>Eukaryota</taxon>
        <taxon>Fungi</taxon>
        <taxon>Dikarya</taxon>
        <taxon>Ascomycota</taxon>
        <taxon>Saccharomycotina</taxon>
        <taxon>Dipodascomycetes</taxon>
        <taxon>Dipodascales</taxon>
        <taxon>Dipodascales incertae sedis</taxon>
        <taxon>Yarrowia</taxon>
    </lineage>
</organism>
<evidence type="ECO:0000313" key="4">
    <source>
        <dbReference type="Proteomes" id="UP000182444"/>
    </source>
</evidence>
<evidence type="ECO:0000259" key="1">
    <source>
        <dbReference type="SMART" id="SM01007"/>
    </source>
</evidence>